<accession>A0A062V0X5</accession>
<name>A0A062V0X5_9EURY</name>
<sequence length="160" mass="17681">MVLLFITVNIPIFYLRETPIAAIFEIRKTYLLLIHIGCRDYMPALLYVQTSGIDTPERLYSPFILAQTAKAMGIDAIIYFLGMGITVVKKGNAEKIKMGQFPGLKEVMDQAVKAGVKLMVCEQSCQLISLAKGDFVPEAEIVGAATLNDLVLEADGTMWF</sequence>
<dbReference type="AlphaFoldDB" id="A0A062V0X5"/>
<organism evidence="1 2">
    <name type="scientific">Candidatus Methanoperedens nitratireducens</name>
    <dbReference type="NCBI Taxonomy" id="1392998"/>
    <lineage>
        <taxon>Archaea</taxon>
        <taxon>Methanobacteriati</taxon>
        <taxon>Methanobacteriota</taxon>
        <taxon>Stenosarchaea group</taxon>
        <taxon>Methanomicrobia</taxon>
        <taxon>Methanosarcinales</taxon>
        <taxon>ANME-2 cluster</taxon>
        <taxon>Candidatus Methanoperedentaceae</taxon>
        <taxon>Candidatus Methanoperedens</taxon>
    </lineage>
</organism>
<evidence type="ECO:0000313" key="1">
    <source>
        <dbReference type="EMBL" id="KCZ72796.1"/>
    </source>
</evidence>
<dbReference type="SUPFAM" id="SSF75169">
    <property type="entry name" value="DsrEFH-like"/>
    <property type="match status" value="1"/>
</dbReference>
<dbReference type="Pfam" id="PF02635">
    <property type="entry name" value="DsrE"/>
    <property type="match status" value="1"/>
</dbReference>
<protein>
    <submittedName>
        <fullName evidence="1">Putative peroxiredoxin</fullName>
    </submittedName>
</protein>
<comment type="caution">
    <text evidence="1">The sequence shown here is derived from an EMBL/GenBank/DDBJ whole genome shotgun (WGS) entry which is preliminary data.</text>
</comment>
<keyword evidence="2" id="KW-1185">Reference proteome</keyword>
<reference evidence="1 2" key="1">
    <citation type="journal article" date="2013" name="Nature">
        <title>Anaerobic oxidation of methane coupled to nitrate reduction in a novel archaeal lineage.</title>
        <authorList>
            <person name="Haroon M.F."/>
            <person name="Hu S."/>
            <person name="Shi Y."/>
            <person name="Imelfort M."/>
            <person name="Keller J."/>
            <person name="Hugenholtz P."/>
            <person name="Yuan Z."/>
            <person name="Tyson G.W."/>
        </authorList>
    </citation>
    <scope>NUCLEOTIDE SEQUENCE [LARGE SCALE GENOMIC DNA]</scope>
    <source>
        <strain evidence="1 2">ANME-2d</strain>
    </source>
</reference>
<proteinExistence type="predicted"/>
<dbReference type="PATRIC" id="fig|1392998.3.peg.812"/>
<gene>
    <name evidence="1" type="ORF">ANME2D_01231</name>
</gene>
<dbReference type="Gene3D" id="3.40.1260.10">
    <property type="entry name" value="DsrEFH-like"/>
    <property type="match status" value="1"/>
</dbReference>
<dbReference type="PANTHER" id="PTHR34655:SF2">
    <property type="entry name" value="PEROXIREDOXIN FAMILY PROTEIN"/>
    <property type="match status" value="1"/>
</dbReference>
<dbReference type="PANTHER" id="PTHR34655">
    <property type="entry name" value="CONSERVED WITHIN P. AEROPHILUM"/>
    <property type="match status" value="1"/>
</dbReference>
<evidence type="ECO:0000313" key="2">
    <source>
        <dbReference type="Proteomes" id="UP000027153"/>
    </source>
</evidence>
<dbReference type="EMBL" id="JMIY01000002">
    <property type="protein sequence ID" value="KCZ72796.1"/>
    <property type="molecule type" value="Genomic_DNA"/>
</dbReference>
<dbReference type="InterPro" id="IPR003787">
    <property type="entry name" value="Sulphur_relay_DsrE/F-like"/>
</dbReference>
<dbReference type="InterPro" id="IPR027396">
    <property type="entry name" value="DsrEFH-like"/>
</dbReference>
<dbReference type="Proteomes" id="UP000027153">
    <property type="component" value="Unassembled WGS sequence"/>
</dbReference>